<feature type="region of interest" description="Disordered" evidence="2">
    <location>
        <begin position="278"/>
        <end position="334"/>
    </location>
</feature>
<dbReference type="AlphaFoldDB" id="A0A9W7G5D9"/>
<evidence type="ECO:0000313" key="4">
    <source>
        <dbReference type="EMBL" id="GMI36516.1"/>
    </source>
</evidence>
<feature type="compositionally biased region" description="Basic and acidic residues" evidence="2">
    <location>
        <begin position="311"/>
        <end position="334"/>
    </location>
</feature>
<reference evidence="5" key="1">
    <citation type="journal article" date="2023" name="Commun. Biol.">
        <title>Genome analysis of Parmales, the sister group of diatoms, reveals the evolutionary specialization of diatoms from phago-mixotrophs to photoautotrophs.</title>
        <authorList>
            <person name="Ban H."/>
            <person name="Sato S."/>
            <person name="Yoshikawa S."/>
            <person name="Yamada K."/>
            <person name="Nakamura Y."/>
            <person name="Ichinomiya M."/>
            <person name="Sato N."/>
            <person name="Blanc-Mathieu R."/>
            <person name="Endo H."/>
            <person name="Kuwata A."/>
            <person name="Ogata H."/>
        </authorList>
    </citation>
    <scope>NUCLEOTIDE SEQUENCE [LARGE SCALE GENOMIC DNA]</scope>
</reference>
<evidence type="ECO:0000256" key="3">
    <source>
        <dbReference type="SAM" id="Phobius"/>
    </source>
</evidence>
<feature type="transmembrane region" description="Helical" evidence="3">
    <location>
        <begin position="151"/>
        <end position="172"/>
    </location>
</feature>
<protein>
    <recommendedName>
        <fullName evidence="6">Transmembrane protein</fullName>
    </recommendedName>
</protein>
<gene>
    <name evidence="4" type="ORF">TrCOL_g1958</name>
</gene>
<keyword evidence="3" id="KW-1133">Transmembrane helix</keyword>
<keyword evidence="3" id="KW-0472">Membrane</keyword>
<dbReference type="Proteomes" id="UP001165065">
    <property type="component" value="Unassembled WGS sequence"/>
</dbReference>
<evidence type="ECO:0000256" key="1">
    <source>
        <dbReference type="SAM" id="Coils"/>
    </source>
</evidence>
<dbReference type="EMBL" id="BRYA01000066">
    <property type="protein sequence ID" value="GMI36516.1"/>
    <property type="molecule type" value="Genomic_DNA"/>
</dbReference>
<name>A0A9W7G5D9_9STRA</name>
<accession>A0A9W7G5D9</accession>
<feature type="transmembrane region" description="Helical" evidence="3">
    <location>
        <begin position="86"/>
        <end position="108"/>
    </location>
</feature>
<evidence type="ECO:0000313" key="5">
    <source>
        <dbReference type="Proteomes" id="UP001165065"/>
    </source>
</evidence>
<dbReference type="Gene3D" id="1.20.140.140">
    <property type="entry name" value="Calcium release-activated calcium channel protein Orai"/>
    <property type="match status" value="1"/>
</dbReference>
<keyword evidence="3" id="KW-0812">Transmembrane</keyword>
<sequence length="334" mass="36458">MNAVMVANMRTKDGLGVGKHDCKVDTNTDDAKNDDAEPYSAVVQELTGAQGTLAVISALLASFAFGGLTCVDADVTSSSNPIVVGVYYVVTSVSIAMQLFVCVVCTLLENHGKVARGLAMARGGREAGKIYEEQLKVWYSAPAFAAFRTSIVFLFVFSVPSFAVSLAFLCLLRFPSPSSYLCFLIFSVTGAEMLRKIQWLNEMFRVGVLGMKGGQTWQSPKVAFEKRPSQVGIMEAAKEAAREAAAEAEAEVWRKEGNGEHDGMTMQRTKDDSFGTALEEARFEAFQETEGSSSKEEFESSFGNFNGFNDEDPHFQGRGEDVKERGEGMRKRNV</sequence>
<feature type="coiled-coil region" evidence="1">
    <location>
        <begin position="231"/>
        <end position="258"/>
    </location>
</feature>
<dbReference type="InterPro" id="IPR038350">
    <property type="entry name" value="Orai_sf"/>
</dbReference>
<evidence type="ECO:0000256" key="2">
    <source>
        <dbReference type="SAM" id="MobiDB-lite"/>
    </source>
</evidence>
<proteinExistence type="predicted"/>
<organism evidence="4 5">
    <name type="scientific">Triparma columacea</name>
    <dbReference type="NCBI Taxonomy" id="722753"/>
    <lineage>
        <taxon>Eukaryota</taxon>
        <taxon>Sar</taxon>
        <taxon>Stramenopiles</taxon>
        <taxon>Ochrophyta</taxon>
        <taxon>Bolidophyceae</taxon>
        <taxon>Parmales</taxon>
        <taxon>Triparmaceae</taxon>
        <taxon>Triparma</taxon>
    </lineage>
</organism>
<keyword evidence="5" id="KW-1185">Reference proteome</keyword>
<keyword evidence="1" id="KW-0175">Coiled coil</keyword>
<dbReference type="OrthoDB" id="196582at2759"/>
<comment type="caution">
    <text evidence="4">The sequence shown here is derived from an EMBL/GenBank/DDBJ whole genome shotgun (WGS) entry which is preliminary data.</text>
</comment>
<evidence type="ECO:0008006" key="6">
    <source>
        <dbReference type="Google" id="ProtNLM"/>
    </source>
</evidence>